<comment type="caution">
    <text evidence="2">The sequence shown here is derived from an EMBL/GenBank/DDBJ whole genome shotgun (WGS) entry which is preliminary data.</text>
</comment>
<evidence type="ECO:0000313" key="2">
    <source>
        <dbReference type="EMBL" id="KXS97571.1"/>
    </source>
</evidence>
<dbReference type="AlphaFoldDB" id="A0A139H581"/>
<name>A0A139H581_9PEZI</name>
<feature type="signal peptide" evidence="1">
    <location>
        <begin position="1"/>
        <end position="27"/>
    </location>
</feature>
<organism evidence="2 3">
    <name type="scientific">Pseudocercospora eumusae</name>
    <dbReference type="NCBI Taxonomy" id="321146"/>
    <lineage>
        <taxon>Eukaryota</taxon>
        <taxon>Fungi</taxon>
        <taxon>Dikarya</taxon>
        <taxon>Ascomycota</taxon>
        <taxon>Pezizomycotina</taxon>
        <taxon>Dothideomycetes</taxon>
        <taxon>Dothideomycetidae</taxon>
        <taxon>Mycosphaerellales</taxon>
        <taxon>Mycosphaerellaceae</taxon>
        <taxon>Pseudocercospora</taxon>
    </lineage>
</organism>
<evidence type="ECO:0000313" key="3">
    <source>
        <dbReference type="Proteomes" id="UP000070133"/>
    </source>
</evidence>
<proteinExistence type="predicted"/>
<dbReference type="EMBL" id="LFZN01000139">
    <property type="protein sequence ID" value="KXS97571.1"/>
    <property type="molecule type" value="Genomic_DNA"/>
</dbReference>
<sequence length="130" mass="14759">MHRVPHRICRRIFSSSIIIIIGLRAAAEVERLEWVSVSQRSVVLVLVRIRKAIGSNLAPRNPISNRAYKLKDVFLGMNVQSVNDAWNVTQNRQEDVNEEVSAAATLEEDAEWWEEDGEDDLDDVAGGFER</sequence>
<protein>
    <recommendedName>
        <fullName evidence="4">HAT C-terminal dimerisation domain-containing protein</fullName>
    </recommendedName>
</protein>
<gene>
    <name evidence="2" type="ORF">AC578_9788</name>
</gene>
<keyword evidence="1" id="KW-0732">Signal</keyword>
<evidence type="ECO:0008006" key="4">
    <source>
        <dbReference type="Google" id="ProtNLM"/>
    </source>
</evidence>
<reference evidence="2 3" key="1">
    <citation type="submission" date="2015-07" db="EMBL/GenBank/DDBJ databases">
        <title>Comparative genomics of the Sigatoka disease complex on banana suggests a link between parallel evolutionary changes in Pseudocercospora fijiensis and Pseudocercospora eumusae and increased virulence on the banana host.</title>
        <authorList>
            <person name="Chang T.-C."/>
            <person name="Salvucci A."/>
            <person name="Crous P.W."/>
            <person name="Stergiopoulos I."/>
        </authorList>
    </citation>
    <scope>NUCLEOTIDE SEQUENCE [LARGE SCALE GENOMIC DNA]</scope>
    <source>
        <strain evidence="2 3">CBS 114824</strain>
    </source>
</reference>
<keyword evidence="3" id="KW-1185">Reference proteome</keyword>
<dbReference type="Proteomes" id="UP000070133">
    <property type="component" value="Unassembled WGS sequence"/>
</dbReference>
<accession>A0A139H581</accession>
<evidence type="ECO:0000256" key="1">
    <source>
        <dbReference type="SAM" id="SignalP"/>
    </source>
</evidence>
<feature type="chain" id="PRO_5007806413" description="HAT C-terminal dimerisation domain-containing protein" evidence="1">
    <location>
        <begin position="28"/>
        <end position="130"/>
    </location>
</feature>